<reference evidence="3" key="1">
    <citation type="journal article" date="2014" name="Int. J. Syst. Evol. Microbiol.">
        <title>Complete genome sequence of Corynebacterium casei LMG S-19264T (=DSM 44701T), isolated from a smear-ripened cheese.</title>
        <authorList>
            <consortium name="US DOE Joint Genome Institute (JGI-PGF)"/>
            <person name="Walter F."/>
            <person name="Albersmeier A."/>
            <person name="Kalinowski J."/>
            <person name="Ruckert C."/>
        </authorList>
    </citation>
    <scope>NUCLEOTIDE SEQUENCE</scope>
    <source>
        <strain evidence="3">CGMCC 1.7081</strain>
    </source>
</reference>
<feature type="domain" description="LpxI N-terminal" evidence="2">
    <location>
        <begin position="2"/>
        <end position="125"/>
    </location>
</feature>
<gene>
    <name evidence="3" type="ORF">GCM10010961_04020</name>
</gene>
<dbReference type="Pfam" id="PF06230">
    <property type="entry name" value="LpxI_C"/>
    <property type="match status" value="1"/>
</dbReference>
<name>A0A8J3H482_9RHOB</name>
<organism evidence="3 4">
    <name type="scientific">Pseudodonghicola xiamenensis</name>
    <dbReference type="NCBI Taxonomy" id="337702"/>
    <lineage>
        <taxon>Bacteria</taxon>
        <taxon>Pseudomonadati</taxon>
        <taxon>Pseudomonadota</taxon>
        <taxon>Alphaproteobacteria</taxon>
        <taxon>Rhodobacterales</taxon>
        <taxon>Paracoccaceae</taxon>
        <taxon>Pseudodonghicola</taxon>
    </lineage>
</organism>
<dbReference type="Gene3D" id="3.40.50.20">
    <property type="match status" value="1"/>
</dbReference>
<sequence>MLALIAGRGSLPVAIARAQTQPALICALEDNGPDRLEVDLWFRLETLGSLIAELKQRGATQVCMAGAIRRPQIDPAAIDAATLPLVPVLTEALQRGDDGALRAVITLFETAGITAVPAQEAAPGLLIGASTPTVSQPTEAHHRDARRGAEIVVAMGAADIGQACAVLNGQALAVESVFGTDWMLATLFDRPDEGGGILYKAPKPDQDRRADLPAIGPDTVRGAADAGLDGLVIEAGGVILLDPDAVIAACDRMGLFLWSREPQG</sequence>
<comment type="caution">
    <text evidence="3">The sequence shown here is derived from an EMBL/GenBank/DDBJ whole genome shotgun (WGS) entry which is preliminary data.</text>
</comment>
<dbReference type="EMBL" id="BNAP01000001">
    <property type="protein sequence ID" value="GHG80680.1"/>
    <property type="molecule type" value="Genomic_DNA"/>
</dbReference>
<evidence type="ECO:0000313" key="3">
    <source>
        <dbReference type="EMBL" id="GHG80680.1"/>
    </source>
</evidence>
<dbReference type="InterPro" id="IPR010415">
    <property type="entry name" value="LpxI_C"/>
</dbReference>
<evidence type="ECO:0000313" key="4">
    <source>
        <dbReference type="Proteomes" id="UP000611500"/>
    </source>
</evidence>
<dbReference type="InterPro" id="IPR041255">
    <property type="entry name" value="LpxI_N"/>
</dbReference>
<evidence type="ECO:0000259" key="1">
    <source>
        <dbReference type="Pfam" id="PF06230"/>
    </source>
</evidence>
<keyword evidence="4" id="KW-1185">Reference proteome</keyword>
<dbReference type="Pfam" id="PF17930">
    <property type="entry name" value="LpxI_N"/>
    <property type="match status" value="1"/>
</dbReference>
<protein>
    <recommendedName>
        <fullName evidence="5">Phosphatidate cytidylyltransferase</fullName>
    </recommendedName>
</protein>
<dbReference type="InterPro" id="IPR043167">
    <property type="entry name" value="LpxI_C_sf"/>
</dbReference>
<dbReference type="AlphaFoldDB" id="A0A8J3H482"/>
<evidence type="ECO:0000259" key="2">
    <source>
        <dbReference type="Pfam" id="PF17930"/>
    </source>
</evidence>
<accession>A0A8J3H482</accession>
<dbReference type="RefSeq" id="WP_028092146.1">
    <property type="nucleotide sequence ID" value="NZ_BNAP01000001.1"/>
</dbReference>
<dbReference type="Gene3D" id="3.40.140.80">
    <property type="match status" value="1"/>
</dbReference>
<feature type="domain" description="LpxI C-terminal" evidence="1">
    <location>
        <begin position="133"/>
        <end position="258"/>
    </location>
</feature>
<reference evidence="3" key="2">
    <citation type="submission" date="2020-09" db="EMBL/GenBank/DDBJ databases">
        <authorList>
            <person name="Sun Q."/>
            <person name="Zhou Y."/>
        </authorList>
    </citation>
    <scope>NUCLEOTIDE SEQUENCE</scope>
    <source>
        <strain evidence="3">CGMCC 1.7081</strain>
    </source>
</reference>
<dbReference type="PANTHER" id="PTHR39962">
    <property type="entry name" value="BLL4848 PROTEIN"/>
    <property type="match status" value="1"/>
</dbReference>
<proteinExistence type="predicted"/>
<dbReference type="Proteomes" id="UP000611500">
    <property type="component" value="Unassembled WGS sequence"/>
</dbReference>
<dbReference type="InterPro" id="IPR053174">
    <property type="entry name" value="LpxI"/>
</dbReference>
<dbReference type="PANTHER" id="PTHR39962:SF1">
    <property type="entry name" value="LPXI FAMILY PROTEIN"/>
    <property type="match status" value="1"/>
</dbReference>
<evidence type="ECO:0008006" key="5">
    <source>
        <dbReference type="Google" id="ProtNLM"/>
    </source>
</evidence>